<evidence type="ECO:0000256" key="18">
    <source>
        <dbReference type="SAM" id="MobiDB-lite"/>
    </source>
</evidence>
<dbReference type="InterPro" id="IPR036028">
    <property type="entry name" value="SH3-like_dom_sf"/>
</dbReference>
<evidence type="ECO:0000256" key="14">
    <source>
        <dbReference type="ARBA" id="ARBA00023136"/>
    </source>
</evidence>
<feature type="compositionally biased region" description="Low complexity" evidence="18">
    <location>
        <begin position="982"/>
        <end position="995"/>
    </location>
</feature>
<evidence type="ECO:0000256" key="6">
    <source>
        <dbReference type="ARBA" id="ARBA00022692"/>
    </source>
</evidence>
<evidence type="ECO:0000259" key="21">
    <source>
        <dbReference type="PROSITE" id="PS50135"/>
    </source>
</evidence>
<dbReference type="STRING" id="1450537.A0A395I0U3"/>
<dbReference type="EMBL" id="KZ824277">
    <property type="protein sequence ID" value="RAL13811.1"/>
    <property type="molecule type" value="Genomic_DNA"/>
</dbReference>
<evidence type="ECO:0000313" key="22">
    <source>
        <dbReference type="EMBL" id="RAL13811.1"/>
    </source>
</evidence>
<dbReference type="FunFam" id="2.30.30.40:FF:000313">
    <property type="entry name" value="SH3 domain protein"/>
    <property type="match status" value="1"/>
</dbReference>
<keyword evidence="14 17" id="KW-0472">Membrane</keyword>
<evidence type="ECO:0000256" key="12">
    <source>
        <dbReference type="ARBA" id="ARBA00022843"/>
    </source>
</evidence>
<dbReference type="PANTHER" id="PTHR45939:SF2">
    <property type="entry name" value="CARRIER PROTEIN, PUTATIVE (AFU_ORTHOLOGUE AFUA_2G13870)-RELATED"/>
    <property type="match status" value="1"/>
</dbReference>
<keyword evidence="12" id="KW-0832">Ubl conjugation</keyword>
<evidence type="ECO:0000259" key="20">
    <source>
        <dbReference type="PROSITE" id="PS50089"/>
    </source>
</evidence>
<keyword evidence="6 17" id="KW-0812">Transmembrane</keyword>
<dbReference type="Pfam" id="PF00153">
    <property type="entry name" value="Mito_carr"/>
    <property type="match status" value="3"/>
</dbReference>
<dbReference type="InterPro" id="IPR013083">
    <property type="entry name" value="Znf_RING/FYVE/PHD"/>
</dbReference>
<dbReference type="SMART" id="SM00291">
    <property type="entry name" value="ZnF_ZZ"/>
    <property type="match status" value="1"/>
</dbReference>
<dbReference type="Pfam" id="PF00097">
    <property type="entry name" value="zf-C3HC4"/>
    <property type="match status" value="1"/>
</dbReference>
<feature type="domain" description="SH3" evidence="19">
    <location>
        <begin position="1391"/>
        <end position="1452"/>
    </location>
</feature>
<feature type="repeat" description="Solcar" evidence="17">
    <location>
        <begin position="255"/>
        <end position="363"/>
    </location>
</feature>
<dbReference type="InterPro" id="IPR000433">
    <property type="entry name" value="Znf_ZZ"/>
</dbReference>
<dbReference type="GO" id="GO:0016020">
    <property type="term" value="C:membrane"/>
    <property type="evidence" value="ECO:0007669"/>
    <property type="project" value="UniProtKB-SubCell"/>
</dbReference>
<feature type="compositionally biased region" description="Low complexity" evidence="18">
    <location>
        <begin position="1347"/>
        <end position="1381"/>
    </location>
</feature>
<evidence type="ECO:0008006" key="24">
    <source>
        <dbReference type="Google" id="ProtNLM"/>
    </source>
</evidence>
<keyword evidence="8" id="KW-0677">Repeat</keyword>
<feature type="region of interest" description="Disordered" evidence="18">
    <location>
        <begin position="764"/>
        <end position="1001"/>
    </location>
</feature>
<name>A0A395I0U3_ASPHC</name>
<gene>
    <name evidence="22" type="ORF">BO97DRAFT_387751</name>
</gene>
<dbReference type="PROSITE" id="PS00518">
    <property type="entry name" value="ZF_RING_1"/>
    <property type="match status" value="1"/>
</dbReference>
<dbReference type="SUPFAM" id="SSF103506">
    <property type="entry name" value="Mitochondrial carrier"/>
    <property type="match status" value="1"/>
</dbReference>
<feature type="repeat" description="Solcar" evidence="17">
    <location>
        <begin position="41"/>
        <end position="146"/>
    </location>
</feature>
<keyword evidence="5" id="KW-0813">Transport</keyword>
<feature type="region of interest" description="Disordered" evidence="18">
    <location>
        <begin position="567"/>
        <end position="708"/>
    </location>
</feature>
<dbReference type="InterPro" id="IPR001841">
    <property type="entry name" value="Znf_RING"/>
</dbReference>
<evidence type="ECO:0000256" key="2">
    <source>
        <dbReference type="ARBA" id="ARBA00006375"/>
    </source>
</evidence>
<feature type="region of interest" description="Disordered" evidence="18">
    <location>
        <begin position="1327"/>
        <end position="1381"/>
    </location>
</feature>
<sequence>MSEYKMSYEAELDSYQLYHRYEQSQSRDNDWKQAALRGPALPALGNALAGAIGAALSNVATYPLSLIVARLQTQQTKCSSKGKAKPQDRKDEDARGDEYAGVLDAARKIYAQEGLASFYTGVAQDTAKSVFDSFLFFLAYEFLRQRRIRARFGAARRSKHTVLPVLDELVIGVIAGAFAKLFTTPLANIVARKQTGKRAAGTKEIAARIRAEKGLRGFWSGYSASLILTLNPSLTFFLNEVLKYTLLSREKRQKPSPATTFLLAALSKSAASSVTYPFSKAKTRAQVTGDESSSALKASGDERKDISETDEGISFTPAIVNNVINIARTEGLAGLYAGLHGEVLKGFFSHGFTMLAKDAVYSGIVQSYYLLLIALRKYPSPEELIQRAREQAEEYADVAREGARDLAEKTKQGAEEAIHTLTAQGEPEEVNLLGNNETAEMVGDYVEDEGTTKDLYHCVFPPYLPSFFSGTSMSTAPNPGPGLGDLEKELTCSICTDLLYQPLTLLNCLHTFCGSCLKEWFAVQATRPRPSASARFTCPSCRAAVRDTRPNATVTTLLDMVLTASPDRDKSAAEKEEIAQRYKPGDSVFPASDAGSDEDEDRRVLEEVRALSLQDSRSRTTRHHQHHHQQQQQQQQQQQRSRHSSRSRHRRAEGADADSDGHRREEDGRSRRRREASSSSSSRRQQRRTAGDLEGSERSARRVEHQSSLRSLLSLSDTETMQEEILRQIFEEGLLDDIDLDNMGPSQEEELSERIADAYRRRHRLRARSQQRRTESRDSPQTSSSRPRARSQSVQRTDNSTTTAVRDTRESNGGPPVSRPYLLDPLVARDGSSGHQRRLSDQGGSRSRRRTSPVPVNAASSSEVSLRPAARSSSDMVADRPRNSQASRVRTTESLTTSRLRRATASEQNVPNIWVEGARERQLRPSSGRSSIDSPRVATALNHRGRNGSWPTSPDEPSTASPPTSSLVVEVGGAGRQESRSRPSSSRSNAPPRSATLYPEPSIKCDRCDKPNIQYDLHKKCPSCRDGDYHICLRCYRTGRGCLNWTGFGASAEADLDRIRASAGQPRASNDSSHILLSCKYHRAPDTAYRSDRDGRVFTNDDPARRLQTGLFCDICQSPANDCLWKCNQCNEGDWGFCNRCVNQGRCCTHALLPICRITRDSPLASPTRTDAIAPNGASPSETETFKVLSFATNCDICTHPISASTLRFHCLVCNDGDYDICANCYLRLVATGKIRKENGHNGWRRCMKGHRMTVVGFEDYEEGQRRIIVRDLVGGRALNDDHLQHTPFSPYRPSSSSAAGTGTIASPEFAPGDWLWKEGSERRKKASRLRPWPLSGERERDRTFVTTSPSYSEPSTPNTPTFAAPTLPTPVTSTSTSLSSSLGRYPPDGGVGLVVHALWSWYPEDGVKDELMFPRGAEITEAENINDDWYWGCYAGLTGLFPGSHVHVVDEIV</sequence>
<keyword evidence="13" id="KW-1133">Transmembrane helix</keyword>
<dbReference type="OrthoDB" id="1305878at2759"/>
<evidence type="ECO:0000256" key="17">
    <source>
        <dbReference type="PROSITE-ProRule" id="PRU00282"/>
    </source>
</evidence>
<dbReference type="PROSITE" id="PS50089">
    <property type="entry name" value="ZF_RING_2"/>
    <property type="match status" value="1"/>
</dbReference>
<keyword evidence="11" id="KW-0862">Zinc</keyword>
<evidence type="ECO:0000256" key="13">
    <source>
        <dbReference type="ARBA" id="ARBA00022989"/>
    </source>
</evidence>
<dbReference type="PROSITE" id="PS50002">
    <property type="entry name" value="SH3"/>
    <property type="match status" value="1"/>
</dbReference>
<comment type="similarity">
    <text evidence="2">Belongs to the mitochondrial carrier (TC 2.A.29) family.</text>
</comment>
<feature type="compositionally biased region" description="Basic residues" evidence="18">
    <location>
        <begin position="640"/>
        <end position="651"/>
    </location>
</feature>
<dbReference type="InterPro" id="IPR018108">
    <property type="entry name" value="MCP_transmembrane"/>
</dbReference>
<dbReference type="PROSITE" id="PS50135">
    <property type="entry name" value="ZF_ZZ_2"/>
    <property type="match status" value="1"/>
</dbReference>
<dbReference type="GO" id="GO:0008270">
    <property type="term" value="F:zinc ion binding"/>
    <property type="evidence" value="ECO:0007669"/>
    <property type="project" value="UniProtKB-KW"/>
</dbReference>
<dbReference type="RefSeq" id="XP_025552965.1">
    <property type="nucleotide sequence ID" value="XM_025693610.1"/>
</dbReference>
<dbReference type="InterPro" id="IPR017907">
    <property type="entry name" value="Znf_RING_CS"/>
</dbReference>
<dbReference type="InterPro" id="IPR052217">
    <property type="entry name" value="Mito/Peroxisomal_Carrier"/>
</dbReference>
<dbReference type="SMART" id="SM00326">
    <property type="entry name" value="SH3"/>
    <property type="match status" value="1"/>
</dbReference>
<feature type="region of interest" description="Disordered" evidence="18">
    <location>
        <begin position="1285"/>
        <end position="1304"/>
    </location>
</feature>
<proteinExistence type="inferred from homology"/>
<organism evidence="22 23">
    <name type="scientific">Aspergillus homomorphus (strain CBS 101889)</name>
    <dbReference type="NCBI Taxonomy" id="1450537"/>
    <lineage>
        <taxon>Eukaryota</taxon>
        <taxon>Fungi</taxon>
        <taxon>Dikarya</taxon>
        <taxon>Ascomycota</taxon>
        <taxon>Pezizomycotina</taxon>
        <taxon>Eurotiomycetes</taxon>
        <taxon>Eurotiomycetidae</taxon>
        <taxon>Eurotiales</taxon>
        <taxon>Aspergillaceae</taxon>
        <taxon>Aspergillus</taxon>
        <taxon>Aspergillus subgen. Circumdati</taxon>
    </lineage>
</organism>
<dbReference type="SUPFAM" id="SSF57850">
    <property type="entry name" value="RING/U-box"/>
    <property type="match status" value="2"/>
</dbReference>
<evidence type="ECO:0000256" key="4">
    <source>
        <dbReference type="ARBA" id="ARBA00022443"/>
    </source>
</evidence>
<dbReference type="GeneID" id="37197899"/>
<dbReference type="Pfam" id="PF00569">
    <property type="entry name" value="ZZ"/>
    <property type="match status" value="1"/>
</dbReference>
<feature type="repeat" description="Solcar" evidence="17">
    <location>
        <begin position="163"/>
        <end position="245"/>
    </location>
</feature>
<evidence type="ECO:0000256" key="3">
    <source>
        <dbReference type="ARBA" id="ARBA00008649"/>
    </source>
</evidence>
<dbReference type="CDD" id="cd00174">
    <property type="entry name" value="SH3"/>
    <property type="match status" value="1"/>
</dbReference>
<comment type="similarity">
    <text evidence="3">Belongs to the SH3RF family.</text>
</comment>
<dbReference type="Gene3D" id="3.30.40.10">
    <property type="entry name" value="Zinc/RING finger domain, C3HC4 (zinc finger)"/>
    <property type="match status" value="1"/>
</dbReference>
<feature type="compositionally biased region" description="Polar residues" evidence="18">
    <location>
        <begin position="924"/>
        <end position="933"/>
    </location>
</feature>
<comment type="subcellular location">
    <subcellularLocation>
        <location evidence="1">Membrane</location>
        <topology evidence="1">Multi-pass membrane protein</topology>
    </subcellularLocation>
</comment>
<evidence type="ECO:0000256" key="10">
    <source>
        <dbReference type="ARBA" id="ARBA00022792"/>
    </source>
</evidence>
<dbReference type="InterPro" id="IPR023395">
    <property type="entry name" value="MCP_dom_sf"/>
</dbReference>
<dbReference type="InterPro" id="IPR018957">
    <property type="entry name" value="Znf_C3HC4_RING-type"/>
</dbReference>
<feature type="compositionally biased region" description="Low complexity" evidence="18">
    <location>
        <begin position="1295"/>
        <end position="1304"/>
    </location>
</feature>
<evidence type="ECO:0000256" key="11">
    <source>
        <dbReference type="ARBA" id="ARBA00022833"/>
    </source>
</evidence>
<dbReference type="PANTHER" id="PTHR45939">
    <property type="entry name" value="PEROXISOMAL MEMBRANE PROTEIN PMP34-RELATED"/>
    <property type="match status" value="1"/>
</dbReference>
<evidence type="ECO:0000256" key="8">
    <source>
        <dbReference type="ARBA" id="ARBA00022737"/>
    </source>
</evidence>
<dbReference type="InterPro" id="IPR001452">
    <property type="entry name" value="SH3_domain"/>
</dbReference>
<dbReference type="PROSITE" id="PS50920">
    <property type="entry name" value="SOLCAR"/>
    <property type="match status" value="3"/>
</dbReference>
<dbReference type="Gene3D" id="2.30.30.40">
    <property type="entry name" value="SH3 Domains"/>
    <property type="match status" value="1"/>
</dbReference>
<evidence type="ECO:0000256" key="5">
    <source>
        <dbReference type="ARBA" id="ARBA00022448"/>
    </source>
</evidence>
<protein>
    <recommendedName>
        <fullName evidence="24">RING-type domain-containing protein</fullName>
    </recommendedName>
</protein>
<feature type="compositionally biased region" description="Basic and acidic residues" evidence="18">
    <location>
        <begin position="567"/>
        <end position="584"/>
    </location>
</feature>
<accession>A0A395I0U3</accession>
<evidence type="ECO:0000256" key="7">
    <source>
        <dbReference type="ARBA" id="ARBA00022723"/>
    </source>
</evidence>
<evidence type="ECO:0000256" key="16">
    <source>
        <dbReference type="PROSITE-ProRule" id="PRU00228"/>
    </source>
</evidence>
<feature type="domain" description="ZZ-type" evidence="21">
    <location>
        <begin position="1190"/>
        <end position="1261"/>
    </location>
</feature>
<feature type="compositionally biased region" description="Basic and acidic residues" evidence="18">
    <location>
        <begin position="659"/>
        <end position="669"/>
    </location>
</feature>
<evidence type="ECO:0000259" key="19">
    <source>
        <dbReference type="PROSITE" id="PS50002"/>
    </source>
</evidence>
<feature type="compositionally biased region" description="Low complexity" evidence="18">
    <location>
        <begin position="887"/>
        <end position="907"/>
    </location>
</feature>
<feature type="compositionally biased region" description="Polar residues" evidence="18">
    <location>
        <begin position="779"/>
        <end position="805"/>
    </location>
</feature>
<reference evidence="22 23" key="1">
    <citation type="submission" date="2018-02" db="EMBL/GenBank/DDBJ databases">
        <title>The genomes of Aspergillus section Nigri reveals drivers in fungal speciation.</title>
        <authorList>
            <consortium name="DOE Joint Genome Institute"/>
            <person name="Vesth T.C."/>
            <person name="Nybo J."/>
            <person name="Theobald S."/>
            <person name="Brandl J."/>
            <person name="Frisvad J.C."/>
            <person name="Nielsen K.F."/>
            <person name="Lyhne E.K."/>
            <person name="Kogle M.E."/>
            <person name="Kuo A."/>
            <person name="Riley R."/>
            <person name="Clum A."/>
            <person name="Nolan M."/>
            <person name="Lipzen A."/>
            <person name="Salamov A."/>
            <person name="Henrissat B."/>
            <person name="Wiebenga A."/>
            <person name="De vries R.P."/>
            <person name="Grigoriev I.V."/>
            <person name="Mortensen U.H."/>
            <person name="Andersen M.R."/>
            <person name="Baker S.E."/>
        </authorList>
    </citation>
    <scope>NUCLEOTIDE SEQUENCE [LARGE SCALE GENOMIC DNA]</scope>
    <source>
        <strain evidence="22 23">CBS 101889</strain>
    </source>
</reference>
<dbReference type="SMART" id="SM00184">
    <property type="entry name" value="RING"/>
    <property type="match status" value="1"/>
</dbReference>
<evidence type="ECO:0000256" key="15">
    <source>
        <dbReference type="PROSITE-ProRule" id="PRU00192"/>
    </source>
</evidence>
<dbReference type="Gene3D" id="1.50.40.10">
    <property type="entry name" value="Mitochondrial carrier domain"/>
    <property type="match status" value="1"/>
</dbReference>
<keyword evidence="4 15" id="KW-0728">SH3 domain</keyword>
<dbReference type="SUPFAM" id="SSF50044">
    <property type="entry name" value="SH3-domain"/>
    <property type="match status" value="1"/>
</dbReference>
<keyword evidence="10" id="KW-0999">Mitochondrion inner membrane</keyword>
<keyword evidence="9 16" id="KW-0863">Zinc-finger</keyword>
<dbReference type="Proteomes" id="UP000248961">
    <property type="component" value="Unassembled WGS sequence"/>
</dbReference>
<evidence type="ECO:0000256" key="1">
    <source>
        <dbReference type="ARBA" id="ARBA00004141"/>
    </source>
</evidence>
<feature type="compositionally biased region" description="Basic residues" evidence="18">
    <location>
        <begin position="619"/>
        <end position="629"/>
    </location>
</feature>
<feature type="compositionally biased region" description="Low complexity" evidence="18">
    <location>
        <begin position="630"/>
        <end position="639"/>
    </location>
</feature>
<feature type="domain" description="RING-type" evidence="20">
    <location>
        <begin position="492"/>
        <end position="542"/>
    </location>
</feature>
<feature type="compositionally biased region" description="Basic and acidic residues" evidence="18">
    <location>
        <begin position="689"/>
        <end position="707"/>
    </location>
</feature>
<evidence type="ECO:0000256" key="9">
    <source>
        <dbReference type="ARBA" id="ARBA00022771"/>
    </source>
</evidence>
<feature type="compositionally biased region" description="Polar residues" evidence="18">
    <location>
        <begin position="949"/>
        <end position="967"/>
    </location>
</feature>
<dbReference type="GO" id="GO:0015217">
    <property type="term" value="F:ADP transmembrane transporter activity"/>
    <property type="evidence" value="ECO:0007669"/>
    <property type="project" value="TreeGrafter"/>
</dbReference>
<keyword evidence="10" id="KW-0496">Mitochondrion</keyword>
<keyword evidence="7" id="KW-0479">Metal-binding</keyword>
<evidence type="ECO:0000313" key="23">
    <source>
        <dbReference type="Proteomes" id="UP000248961"/>
    </source>
</evidence>
<keyword evidence="23" id="KW-1185">Reference proteome</keyword>
<dbReference type="VEuPathDB" id="FungiDB:BO97DRAFT_387751"/>